<sequence length="2738" mass="312699">MYGGAIASDNKLDSKFQNIQLTFSSFMNNQALIGSVLFQMQNLPISRIFQNTLLNNFAKLYGNQLEQSAVGFIGILNGQKYNSKIVIYNFLSGIIQDDLLIQLINAENYPISQLKNDIILKLETDQEDFSIFPSQIKQNNGLFNLSNLSIYGKLGSQLKIRLTSDFNYIPNYDLQGNFLNISQNIYFEIHFQFRKLCPKGTTLVQDNSKKDMCYNCPAGTFNLVDGQNCIKCPFVCQNSIMYLPRGYWRYSLTTYEYQECYLSQNCVGDIDKIVSQKLQGSTNRYCSEGNIGVFCMDCDIEGIYWENRYQQITPYTCQTNQIKEIKKVHKSFGNQQNKEFIANSRIFQLNITRKNKRNKQLKATQVTRNLQLSLTCNANQCYAVKLKGCSNILPDYTGTDTQGNCTSDREKSNILYCAKNSNNVCMDSSKTMCILLNSDPTDTYVGSYLNSNQILICIQLTDIQLTQITPTRIQFLKDGYCYKNDNLIYQGQQLKTSYMCQCPQNQCFNGTKCIQMDKNINAGLNLNGQCVKLSVIDNIQSCFNDGLSICLLTITQNTSKCIVYNQNTDIIGVYSYQNVNYCLSKSQVNQTIIINNIINLNSTYCYYHNQFVQIPNQTLQIIGITSRYNCFLLNSTVNQSDPLKSCIKGYCISQQKCIQMNSYNLISKRQDQTCGGNSEQNFLECFTSNTSKTTCINGNSCELILQSNNFVGAQANFDCVKANQQVNSDQGQTIMYCDQYYCIQQYQIDVLVSSGRHGDVYRTVTVQSCFVMNWFKKDSSGYCIYQGLQNICPNDNQCLTYDSDLQNYICVSLSTDITNPNFAKEKKTSKCLPYQPITGQAQNIDKCPAGYCIYMLSQSQKYCVALGSFVYGNQYIGVEQYTQLCLQQLDLSYIGISWCYGDNCVFKYQNYYVCHPLQYQSTYFSTNLSVKAKLQDGTCADLNQTVSVNCLAGDYCILNGACIPLDSNNQLAVGRSLQDQTCLPQNTMPATNCAQNYCLKNNQCYPLSLQNPARESQTGICIQANDPGMFGASSCYIDYCLFLGTSQNQNMCLPIDYQQQNQLGKYQGTGICVSQNDQSIPHTTQMIQLCFKGVYCIATNSNGDYCQKVEGIYKCSDSQGKCVLQTDSTTPCSRCSFNECLLNGNCVSLDNKYCQDNNGNCLDVSQSGCKIKIIYVKIQKQQMKLNNAQSAQNIFLTLEMILAISKLSISKIAILIYNFNTSWKTATLTLIVPLIVKNVQKVLPDGKFTNKKYYNFGNYQAQNVLGYCLRCQPGYKRAANRFDCAQIVQDSQPNCYDYDIISSINFKSTKTFLNYQYQTGETSIFNCNYCSPSTCLSPYYRACIDLGDPTNLNSTSIICNSQSTQNLKVVGGDYQYNNCQYLYPLIITAEFNLYCDSNRHCDQLIQNCLNCYEFQHYQDGLLFQCIQCKEGFIPSISGCIPCPKGCLNCYEIGYYQQQKVNFTNILIYERRMLKDMTLQQRIDYSNLYQIQMLCSVCDSGRVLSATQLSCDYVVCGKYCQKCMYYQDQPLCVQCNTNLLFAEITSIQMYIAQMYFNSIFLDQIDLMISFDQNQQNCKLCPMLCETCQDKSNYFLNGAYDLYDTKCYSCKQKIPNSQPELERYEIRYDKQRMKCQLCLKNDNGCYFKKQSHVYVFCGSYNQTLGSGTETDPYNLFKISQINVDSLILNEADVNRAYLYYNELQLRELELIIQYVDQGGVCVENVALNLQTNLKSTISSLEFMTLTIKADQSKDYQTFFTVKQIAVAQISGFSQIQVQNLNIVSKYINGYFGYQSQNTTINQIQFQNVTFSTQSQVPNLLWLSFEYFNGTLIIDNVSFNNITIQNRITKFVQSLNKLKQLLIEINTYIGFSAYFKNIFSFQFSKAQHKQLQFLQQLYNSLCSKFQSNNNKQARVIQQQNSIRYKQYLTVLQLILFRLAIQYDSNLQAYNFTSFEIHSNLVDCNQAIIFQLSKSINAVVNITDFQIESNKYNILQNVEQQNNKFFQFSSITSLVINNLSIQDDNVVQFLTIQSIQHVDINILNVGQLARQSSAYNIFSFQAVNSTCIIKNVVLIQLTTYQQLILIHQIMNQINDRDQYNIKLLNFTLNEIEMIRIPPISLEIPMQNIIEIQSKIDGNVLISNFQGTNIYRKFNKTQEYQITELYQSTVILIQMQIGYLQIENSLIQSYYVHPQHNLLQISCYQIQLVNSSFVLQENQNKKLTLDDSTLKGGILNLFASQVQIFNTTFLGGLAMQGGAIYFQSLQQTKVYIQQSNFIDNWSFNLKNQQECFGGAIYFDISLIKNTVEFFVLNTKFQNNLSLNQGGAIYISNSLLKYFFISQYNNFIDNLSLKGSNIYSFQSKAISQITMYITVVSITDNFYILSQNLQPYFSQQMIESASISLFSFQNYYSVDVIQCIFQSSQPNNQLNEINLAMLSYQAIMNFKSITLLTLDQNKYNQFQVYSNLINISNSLKVLIQWDFFDNNQLAANPLIYHQNTQIKSFISINSNSVIIKKLTFQNNNCSLCDQGNILIDSSHLLIYQSIFKGNTALNGGSLYLQMTIQTSNNRILQHSNIDDYLILFSQANQTILNCTFIENTALQSGGSIFIENTLIYLSNLFFIGNKAKMYGGALASDNSSGNTFQNIQLASSTFLNNQALIGSVFFQMQNLPIQKMFQNTLKNNFAKLYGNQLQQSAVGFIGILNGKSYNSKIIIKNFLSGVIKVQIYLQQIYFKNKFLLYFIK</sequence>
<proteinExistence type="predicted"/>
<dbReference type="OrthoDB" id="10510366at2759"/>
<dbReference type="RefSeq" id="XP_012653316.1">
    <property type="nucleotide sequence ID" value="XM_012797862.1"/>
</dbReference>
<dbReference type="GeneID" id="24441646"/>
<keyword evidence="2" id="KW-1185">Reference proteome</keyword>
<dbReference type="KEGG" id="tet:TTHERM_001081803"/>
<reference evidence="2" key="1">
    <citation type="journal article" date="2006" name="PLoS Biol.">
        <title>Macronuclear genome sequence of the ciliate Tetrahymena thermophila, a model eukaryote.</title>
        <authorList>
            <person name="Eisen J.A."/>
            <person name="Coyne R.S."/>
            <person name="Wu M."/>
            <person name="Wu D."/>
            <person name="Thiagarajan M."/>
            <person name="Wortman J.R."/>
            <person name="Badger J.H."/>
            <person name="Ren Q."/>
            <person name="Amedeo P."/>
            <person name="Jones K.M."/>
            <person name="Tallon L.J."/>
            <person name="Delcher A.L."/>
            <person name="Salzberg S.L."/>
            <person name="Silva J.C."/>
            <person name="Haas B.J."/>
            <person name="Majoros W.H."/>
            <person name="Farzad M."/>
            <person name="Carlton J.M."/>
            <person name="Smith R.K. Jr."/>
            <person name="Garg J."/>
            <person name="Pearlman R.E."/>
            <person name="Karrer K.M."/>
            <person name="Sun L."/>
            <person name="Manning G."/>
            <person name="Elde N.C."/>
            <person name="Turkewitz A.P."/>
            <person name="Asai D.J."/>
            <person name="Wilkes D.E."/>
            <person name="Wang Y."/>
            <person name="Cai H."/>
            <person name="Collins K."/>
            <person name="Stewart B.A."/>
            <person name="Lee S.R."/>
            <person name="Wilamowska K."/>
            <person name="Weinberg Z."/>
            <person name="Ruzzo W.L."/>
            <person name="Wloga D."/>
            <person name="Gaertig J."/>
            <person name="Frankel J."/>
            <person name="Tsao C.-C."/>
            <person name="Gorovsky M.A."/>
            <person name="Keeling P.J."/>
            <person name="Waller R.F."/>
            <person name="Patron N.J."/>
            <person name="Cherry J.M."/>
            <person name="Stover N.A."/>
            <person name="Krieger C.J."/>
            <person name="del Toro C."/>
            <person name="Ryder H.F."/>
            <person name="Williamson S.C."/>
            <person name="Barbeau R.A."/>
            <person name="Hamilton E.P."/>
            <person name="Orias E."/>
        </authorList>
    </citation>
    <scope>NUCLEOTIDE SEQUENCE [LARGE SCALE GENOMIC DNA]</scope>
    <source>
        <strain evidence="2">SB210</strain>
    </source>
</reference>
<dbReference type="PANTHER" id="PTHR11319">
    <property type="entry name" value="G PROTEIN-COUPLED RECEPTOR-RELATED"/>
    <property type="match status" value="1"/>
</dbReference>
<dbReference type="SUPFAM" id="SSF51126">
    <property type="entry name" value="Pectin lyase-like"/>
    <property type="match status" value="1"/>
</dbReference>
<dbReference type="EMBL" id="GG662684">
    <property type="protein sequence ID" value="EWS74156.1"/>
    <property type="molecule type" value="Genomic_DNA"/>
</dbReference>
<gene>
    <name evidence="1" type="ORF">TTHERM_001081803</name>
</gene>
<dbReference type="Proteomes" id="UP000009168">
    <property type="component" value="Unassembled WGS sequence"/>
</dbReference>
<name>W7XHX8_TETTS</name>
<accession>W7XHX8</accession>
<evidence type="ECO:0000313" key="2">
    <source>
        <dbReference type="Proteomes" id="UP000009168"/>
    </source>
</evidence>
<dbReference type="InParanoid" id="W7XHX8"/>
<dbReference type="InterPro" id="IPR011050">
    <property type="entry name" value="Pectin_lyase_fold/virulence"/>
</dbReference>
<organism evidence="1 2">
    <name type="scientific">Tetrahymena thermophila (strain SB210)</name>
    <dbReference type="NCBI Taxonomy" id="312017"/>
    <lineage>
        <taxon>Eukaryota</taxon>
        <taxon>Sar</taxon>
        <taxon>Alveolata</taxon>
        <taxon>Ciliophora</taxon>
        <taxon>Intramacronucleata</taxon>
        <taxon>Oligohymenophorea</taxon>
        <taxon>Hymenostomatida</taxon>
        <taxon>Tetrahymenina</taxon>
        <taxon>Tetrahymenidae</taxon>
        <taxon>Tetrahymena</taxon>
    </lineage>
</organism>
<protein>
    <submittedName>
        <fullName evidence="1">Uncharacterized protein</fullName>
    </submittedName>
</protein>
<evidence type="ECO:0000313" key="1">
    <source>
        <dbReference type="EMBL" id="EWS74156.1"/>
    </source>
</evidence>
<dbReference type="PANTHER" id="PTHR11319:SF35">
    <property type="entry name" value="OUTER MEMBRANE PROTEIN PMPC-RELATED"/>
    <property type="match status" value="1"/>
</dbReference>